<name>A0ABD7GHU4_EGGLN</name>
<sequence length="129" mass="14431">MKNNLKQIRESFGKLQEDVAADLGIALSTYRSWEQGSRSLNGDKLSMLADYYRVSTDTILGTKYGQLNNSECSDIVDDDEINKLLRTVKLLNDEGMAKLLGYADDLVSSGKYEKKEMQDHPFSSRAAIA</sequence>
<accession>A0ABD7GHU4</accession>
<dbReference type="SUPFAM" id="SSF47413">
    <property type="entry name" value="lambda repressor-like DNA-binding domains"/>
    <property type="match status" value="1"/>
</dbReference>
<feature type="domain" description="HTH cro/C1-type" evidence="2">
    <location>
        <begin position="5"/>
        <end position="59"/>
    </location>
</feature>
<proteinExistence type="predicted"/>
<comment type="caution">
    <text evidence="3">The sequence shown here is derived from an EMBL/GenBank/DDBJ whole genome shotgun (WGS) entry which is preliminary data.</text>
</comment>
<dbReference type="RefSeq" id="WP_114526854.1">
    <property type="nucleotide sequence ID" value="NZ_AP025575.1"/>
</dbReference>
<dbReference type="Gene3D" id="1.10.260.40">
    <property type="entry name" value="lambda repressor-like DNA-binding domains"/>
    <property type="match status" value="1"/>
</dbReference>
<evidence type="ECO:0000313" key="3">
    <source>
        <dbReference type="EMBL" id="RDC37662.1"/>
    </source>
</evidence>
<dbReference type="AlphaFoldDB" id="A0ABD7GHU4"/>
<dbReference type="Pfam" id="PF01381">
    <property type="entry name" value="HTH_3"/>
    <property type="match status" value="1"/>
</dbReference>
<dbReference type="PANTHER" id="PTHR46558:SF11">
    <property type="entry name" value="HTH-TYPE TRANSCRIPTIONAL REGULATOR XRE"/>
    <property type="match status" value="1"/>
</dbReference>
<dbReference type="SMART" id="SM00530">
    <property type="entry name" value="HTH_XRE"/>
    <property type="match status" value="1"/>
</dbReference>
<organism evidence="3 4">
    <name type="scientific">Eggerthella lenta</name>
    <name type="common">Eubacterium lentum</name>
    <dbReference type="NCBI Taxonomy" id="84112"/>
    <lineage>
        <taxon>Bacteria</taxon>
        <taxon>Bacillati</taxon>
        <taxon>Actinomycetota</taxon>
        <taxon>Coriobacteriia</taxon>
        <taxon>Eggerthellales</taxon>
        <taxon>Eggerthellaceae</taxon>
        <taxon>Eggerthella</taxon>
    </lineage>
</organism>
<reference evidence="3 4" key="1">
    <citation type="journal article" date="2018" name="Elife">
        <title>Discovery and characterization of a prevalent human gut bacterial enzyme sufficient for the inactivation of a family of plant toxins.</title>
        <authorList>
            <person name="Koppel N."/>
            <person name="Bisanz J.E."/>
            <person name="Pandelia M.E."/>
            <person name="Turnbaugh P.J."/>
            <person name="Balskus E.P."/>
        </authorList>
    </citation>
    <scope>NUCLEOTIDE SEQUENCE [LARGE SCALE GENOMIC DNA]</scope>
    <source>
        <strain evidence="3 4">16A</strain>
    </source>
</reference>
<dbReference type="GO" id="GO:0003677">
    <property type="term" value="F:DNA binding"/>
    <property type="evidence" value="ECO:0007669"/>
    <property type="project" value="UniProtKB-KW"/>
</dbReference>
<gene>
    <name evidence="3" type="ORF">C1853_09415</name>
</gene>
<dbReference type="PANTHER" id="PTHR46558">
    <property type="entry name" value="TRACRIPTIONAL REGULATORY PROTEIN-RELATED-RELATED"/>
    <property type="match status" value="1"/>
</dbReference>
<dbReference type="EMBL" id="PPUQ01000011">
    <property type="protein sequence ID" value="RDC37662.1"/>
    <property type="molecule type" value="Genomic_DNA"/>
</dbReference>
<dbReference type="InterPro" id="IPR010982">
    <property type="entry name" value="Lambda_DNA-bd_dom_sf"/>
</dbReference>
<dbReference type="PROSITE" id="PS50943">
    <property type="entry name" value="HTH_CROC1"/>
    <property type="match status" value="1"/>
</dbReference>
<evidence type="ECO:0000256" key="1">
    <source>
        <dbReference type="ARBA" id="ARBA00023125"/>
    </source>
</evidence>
<evidence type="ECO:0000313" key="4">
    <source>
        <dbReference type="Proteomes" id="UP000253915"/>
    </source>
</evidence>
<dbReference type="CDD" id="cd00093">
    <property type="entry name" value="HTH_XRE"/>
    <property type="match status" value="1"/>
</dbReference>
<dbReference type="GeneID" id="69512387"/>
<dbReference type="Proteomes" id="UP000253915">
    <property type="component" value="Unassembled WGS sequence"/>
</dbReference>
<protein>
    <recommendedName>
        <fullName evidence="2">HTH cro/C1-type domain-containing protein</fullName>
    </recommendedName>
</protein>
<keyword evidence="1" id="KW-0238">DNA-binding</keyword>
<dbReference type="InterPro" id="IPR001387">
    <property type="entry name" value="Cro/C1-type_HTH"/>
</dbReference>
<evidence type="ECO:0000259" key="2">
    <source>
        <dbReference type="PROSITE" id="PS50943"/>
    </source>
</evidence>